<evidence type="ECO:0000256" key="13">
    <source>
        <dbReference type="SAM" id="Phobius"/>
    </source>
</evidence>
<dbReference type="InterPro" id="IPR007960">
    <property type="entry name" value="TAS2R"/>
</dbReference>
<evidence type="ECO:0000256" key="5">
    <source>
        <dbReference type="ARBA" id="ARBA00022692"/>
    </source>
</evidence>
<evidence type="ECO:0000256" key="6">
    <source>
        <dbReference type="ARBA" id="ARBA00022989"/>
    </source>
</evidence>
<proteinExistence type="inferred from homology"/>
<dbReference type="Pfam" id="PF05296">
    <property type="entry name" value="TAS2R"/>
    <property type="match status" value="1"/>
</dbReference>
<evidence type="ECO:0000256" key="12">
    <source>
        <dbReference type="RuleBase" id="RU004424"/>
    </source>
</evidence>
<dbReference type="GO" id="GO:0033038">
    <property type="term" value="F:bitter taste receptor activity"/>
    <property type="evidence" value="ECO:0007669"/>
    <property type="project" value="InterPro"/>
</dbReference>
<evidence type="ECO:0000256" key="7">
    <source>
        <dbReference type="ARBA" id="ARBA00023040"/>
    </source>
</evidence>
<reference evidence="14" key="1">
    <citation type="thesis" date="2020" institute="ProQuest LLC" country="789 East Eisenhower Parkway, Ann Arbor, MI, USA">
        <title>Comparative Genomics and Chromosome Evolution.</title>
        <authorList>
            <person name="Mudd A.B."/>
        </authorList>
    </citation>
    <scope>NUCLEOTIDE SEQUENCE</scope>
    <source>
        <strain evidence="14">237g6f4</strain>
        <tissue evidence="14">Blood</tissue>
    </source>
</reference>
<name>A0AAV6YRI2_ENGPU</name>
<dbReference type="EMBL" id="WNYA01001295">
    <property type="protein sequence ID" value="KAG8546006.1"/>
    <property type="molecule type" value="Genomic_DNA"/>
</dbReference>
<dbReference type="GO" id="GO:0016020">
    <property type="term" value="C:membrane"/>
    <property type="evidence" value="ECO:0007669"/>
    <property type="project" value="UniProtKB-SubCell"/>
</dbReference>
<protein>
    <recommendedName>
        <fullName evidence="12">Taste receptor type 2</fullName>
    </recommendedName>
</protein>
<feature type="transmembrane region" description="Helical" evidence="13">
    <location>
        <begin position="132"/>
        <end position="151"/>
    </location>
</feature>
<dbReference type="PANTHER" id="PTHR11394">
    <property type="entry name" value="TASTE RECEPTOR TYPE 2"/>
    <property type="match status" value="1"/>
</dbReference>
<evidence type="ECO:0000256" key="1">
    <source>
        <dbReference type="ARBA" id="ARBA00004141"/>
    </source>
</evidence>
<dbReference type="SUPFAM" id="SSF81321">
    <property type="entry name" value="Family A G protein-coupled receptor-like"/>
    <property type="match status" value="1"/>
</dbReference>
<evidence type="ECO:0000256" key="8">
    <source>
        <dbReference type="ARBA" id="ARBA00023136"/>
    </source>
</evidence>
<evidence type="ECO:0000313" key="16">
    <source>
        <dbReference type="Proteomes" id="UP000824782"/>
    </source>
</evidence>
<dbReference type="EMBL" id="WNYA01012613">
    <property type="protein sequence ID" value="KAG8539877.1"/>
    <property type="molecule type" value="Genomic_DNA"/>
</dbReference>
<evidence type="ECO:0000256" key="2">
    <source>
        <dbReference type="ARBA" id="ARBA00007376"/>
    </source>
</evidence>
<accession>A0AAV6YRI2</accession>
<comment type="caution">
    <text evidence="14">The sequence shown here is derived from an EMBL/GenBank/DDBJ whole genome shotgun (WGS) entry which is preliminary data.</text>
</comment>
<evidence type="ECO:0000313" key="14">
    <source>
        <dbReference type="EMBL" id="KAG8539877.1"/>
    </source>
</evidence>
<feature type="transmembrane region" description="Helical" evidence="13">
    <location>
        <begin position="46"/>
        <end position="70"/>
    </location>
</feature>
<feature type="transmembrane region" description="Helical" evidence="13">
    <location>
        <begin position="181"/>
        <end position="207"/>
    </location>
</feature>
<gene>
    <name evidence="15" type="ORF">GDO81_019911</name>
    <name evidence="14" type="ORF">GDO81_020196</name>
</gene>
<keyword evidence="9 12" id="KW-0675">Receptor</keyword>
<organism evidence="14 16">
    <name type="scientific">Engystomops pustulosus</name>
    <name type="common">Tungara frog</name>
    <name type="synonym">Physalaemus pustulosus</name>
    <dbReference type="NCBI Taxonomy" id="76066"/>
    <lineage>
        <taxon>Eukaryota</taxon>
        <taxon>Metazoa</taxon>
        <taxon>Chordata</taxon>
        <taxon>Craniata</taxon>
        <taxon>Vertebrata</taxon>
        <taxon>Euteleostomi</taxon>
        <taxon>Amphibia</taxon>
        <taxon>Batrachia</taxon>
        <taxon>Anura</taxon>
        <taxon>Neobatrachia</taxon>
        <taxon>Hyloidea</taxon>
        <taxon>Leptodactylidae</taxon>
        <taxon>Leiuperinae</taxon>
        <taxon>Engystomops</taxon>
    </lineage>
</organism>
<evidence type="ECO:0000256" key="9">
    <source>
        <dbReference type="ARBA" id="ARBA00023170"/>
    </source>
</evidence>
<keyword evidence="6 13" id="KW-1133">Transmembrane helix</keyword>
<keyword evidence="8 12" id="KW-0472">Membrane</keyword>
<keyword evidence="5 12" id="KW-0812">Transmembrane</keyword>
<feature type="transmembrane region" description="Helical" evidence="13">
    <location>
        <begin position="234"/>
        <end position="259"/>
    </location>
</feature>
<dbReference type="AlphaFoldDB" id="A0AAV6YRI2"/>
<dbReference type="Proteomes" id="UP000824782">
    <property type="component" value="Unassembled WGS sequence"/>
</dbReference>
<feature type="transmembrane region" description="Helical" evidence="13">
    <location>
        <begin position="265"/>
        <end position="285"/>
    </location>
</feature>
<feature type="transmembrane region" description="Helical" evidence="13">
    <location>
        <begin position="6"/>
        <end position="26"/>
    </location>
</feature>
<comment type="subcellular location">
    <subcellularLocation>
        <location evidence="1 12">Membrane</location>
        <topology evidence="1 12">Multi-pass membrane protein</topology>
    </subcellularLocation>
</comment>
<evidence type="ECO:0000256" key="3">
    <source>
        <dbReference type="ARBA" id="ARBA00022480"/>
    </source>
</evidence>
<comment type="similarity">
    <text evidence="2 11">Belongs to the G-protein coupled receptor T2R family.</text>
</comment>
<keyword evidence="4 12" id="KW-0716">Sensory transduction</keyword>
<keyword evidence="3 12" id="KW-0919">Taste</keyword>
<dbReference type="PANTHER" id="PTHR11394:SF47">
    <property type="entry name" value="TASTE RECEPTOR TYPE 2 MEMBER 40"/>
    <property type="match status" value="1"/>
</dbReference>
<keyword evidence="16" id="KW-1185">Reference proteome</keyword>
<sequence>MSISLGFGFIFAVVECILGVSFNFYIIVKNVVEWKRGHGLSLCDKILVLMAMNNVCLQCDMNVATFLYIVFPEMVQYKSAYSTLSVFLIFQFYFSFWITACLCIFYCLRIVSFKHHLFVQLKMNISDVIPRFLMLAGVGSFGISVLSIWHIKVTPSNPNANLSEGMFMNNVTIVLSPSYKVLTIVVGCCLPFVLTVLSTVLTLSSLYTHTWSMRNNKAGVSIPRLDAHIRAARIMIHLAVLYAVFYISEVCLLASSLSVDNFWELLSLIFVLIYPTSQSLTIILGNTKLRFPCLRLDCCTSHV</sequence>
<evidence type="ECO:0000256" key="10">
    <source>
        <dbReference type="ARBA" id="ARBA00023224"/>
    </source>
</evidence>
<dbReference type="FunFam" id="1.20.1070.10:FF:000055">
    <property type="entry name" value="Taste receptor type 2"/>
    <property type="match status" value="1"/>
</dbReference>
<keyword evidence="10 12" id="KW-0807">Transducer</keyword>
<keyword evidence="7 12" id="KW-0297">G-protein coupled receptor</keyword>
<evidence type="ECO:0000313" key="15">
    <source>
        <dbReference type="EMBL" id="KAG8546006.1"/>
    </source>
</evidence>
<evidence type="ECO:0000256" key="11">
    <source>
        <dbReference type="RuleBase" id="RU004423"/>
    </source>
</evidence>
<evidence type="ECO:0000256" key="4">
    <source>
        <dbReference type="ARBA" id="ARBA00022606"/>
    </source>
</evidence>
<dbReference type="GO" id="GO:0004930">
    <property type="term" value="F:G protein-coupled receptor activity"/>
    <property type="evidence" value="ECO:0007669"/>
    <property type="project" value="UniProtKB-KW"/>
</dbReference>
<feature type="transmembrane region" description="Helical" evidence="13">
    <location>
        <begin position="90"/>
        <end position="111"/>
    </location>
</feature>